<evidence type="ECO:0000313" key="2">
    <source>
        <dbReference type="Proteomes" id="UP000783796"/>
    </source>
</evidence>
<sequence length="64" mass="7285">MDCNIWRAHFVIPAAYKLVFYSCCVVSYINLGVAETPIHFGTVEVAAVHGEYNTQHFICPYFMP</sequence>
<dbReference type="AlphaFoldDB" id="A0A948TD64"/>
<reference evidence="1" key="1">
    <citation type="journal article" date="2021" name="PeerJ">
        <title>Extensive microbial diversity within the chicken gut microbiome revealed by metagenomics and culture.</title>
        <authorList>
            <person name="Gilroy R."/>
            <person name="Ravi A."/>
            <person name="Getino M."/>
            <person name="Pursley I."/>
            <person name="Horton D.L."/>
            <person name="Alikhan N.F."/>
            <person name="Baker D."/>
            <person name="Gharbi K."/>
            <person name="Hall N."/>
            <person name="Watson M."/>
            <person name="Adriaenssens E.M."/>
            <person name="Foster-Nyarko E."/>
            <person name="Jarju S."/>
            <person name="Secka A."/>
            <person name="Antonio M."/>
            <person name="Oren A."/>
            <person name="Chaudhuri R.R."/>
            <person name="La Ragione R."/>
            <person name="Hildebrand F."/>
            <person name="Pallen M.J."/>
        </authorList>
    </citation>
    <scope>NUCLEOTIDE SEQUENCE</scope>
    <source>
        <strain evidence="1">G4-2901</strain>
    </source>
</reference>
<dbReference type="EMBL" id="JAHLFW010000099">
    <property type="protein sequence ID" value="MBU3839018.1"/>
    <property type="molecule type" value="Genomic_DNA"/>
</dbReference>
<protein>
    <submittedName>
        <fullName evidence="1">Uncharacterized protein</fullName>
    </submittedName>
</protein>
<accession>A0A948TD64</accession>
<gene>
    <name evidence="1" type="ORF">H9777_12060</name>
</gene>
<reference evidence="1" key="2">
    <citation type="submission" date="2021-04" db="EMBL/GenBank/DDBJ databases">
        <authorList>
            <person name="Gilroy R."/>
        </authorList>
    </citation>
    <scope>NUCLEOTIDE SEQUENCE</scope>
    <source>
        <strain evidence="1">G4-2901</strain>
    </source>
</reference>
<dbReference type="Proteomes" id="UP000783796">
    <property type="component" value="Unassembled WGS sequence"/>
</dbReference>
<organism evidence="1 2">
    <name type="scientific">Candidatus Phocaeicola faecigallinarum</name>
    <dbReference type="NCBI Taxonomy" id="2838732"/>
    <lineage>
        <taxon>Bacteria</taxon>
        <taxon>Pseudomonadati</taxon>
        <taxon>Bacteroidota</taxon>
        <taxon>Bacteroidia</taxon>
        <taxon>Bacteroidales</taxon>
        <taxon>Bacteroidaceae</taxon>
        <taxon>Phocaeicola</taxon>
    </lineage>
</organism>
<proteinExistence type="predicted"/>
<name>A0A948TD64_9BACT</name>
<evidence type="ECO:0000313" key="1">
    <source>
        <dbReference type="EMBL" id="MBU3839018.1"/>
    </source>
</evidence>
<comment type="caution">
    <text evidence="1">The sequence shown here is derived from an EMBL/GenBank/DDBJ whole genome shotgun (WGS) entry which is preliminary data.</text>
</comment>